<proteinExistence type="predicted"/>
<evidence type="ECO:0000256" key="1">
    <source>
        <dbReference type="SAM" id="MobiDB-lite"/>
    </source>
</evidence>
<protein>
    <submittedName>
        <fullName evidence="2">Uncharacterized protein</fullName>
    </submittedName>
</protein>
<feature type="region of interest" description="Disordered" evidence="1">
    <location>
        <begin position="15"/>
        <end position="52"/>
    </location>
</feature>
<reference evidence="2 3" key="1">
    <citation type="journal article" date="2019" name="Sci. Rep.">
        <title>A high-quality genome of Eragrostis curvula grass provides insights into Poaceae evolution and supports new strategies to enhance forage quality.</title>
        <authorList>
            <person name="Carballo J."/>
            <person name="Santos B.A.C.M."/>
            <person name="Zappacosta D."/>
            <person name="Garbus I."/>
            <person name="Selva J.P."/>
            <person name="Gallo C.A."/>
            <person name="Diaz A."/>
            <person name="Albertini E."/>
            <person name="Caccamo M."/>
            <person name="Echenique V."/>
        </authorList>
    </citation>
    <scope>NUCLEOTIDE SEQUENCE [LARGE SCALE GENOMIC DNA]</scope>
    <source>
        <strain evidence="3">cv. Victoria</strain>
        <tissue evidence="2">Leaf</tissue>
    </source>
</reference>
<organism evidence="2 3">
    <name type="scientific">Eragrostis curvula</name>
    <name type="common">weeping love grass</name>
    <dbReference type="NCBI Taxonomy" id="38414"/>
    <lineage>
        <taxon>Eukaryota</taxon>
        <taxon>Viridiplantae</taxon>
        <taxon>Streptophyta</taxon>
        <taxon>Embryophyta</taxon>
        <taxon>Tracheophyta</taxon>
        <taxon>Spermatophyta</taxon>
        <taxon>Magnoliopsida</taxon>
        <taxon>Liliopsida</taxon>
        <taxon>Poales</taxon>
        <taxon>Poaceae</taxon>
        <taxon>PACMAD clade</taxon>
        <taxon>Chloridoideae</taxon>
        <taxon>Eragrostideae</taxon>
        <taxon>Eragrostidinae</taxon>
        <taxon>Eragrostis</taxon>
    </lineage>
</organism>
<dbReference type="EMBL" id="RWGY01000026">
    <property type="protein sequence ID" value="TVU22103.1"/>
    <property type="molecule type" value="Genomic_DNA"/>
</dbReference>
<name>A0A5J9UEG5_9POAL</name>
<keyword evidence="3" id="KW-1185">Reference proteome</keyword>
<dbReference type="OrthoDB" id="10644169at2759"/>
<dbReference type="Proteomes" id="UP000324897">
    <property type="component" value="Unassembled WGS sequence"/>
</dbReference>
<accession>A0A5J9UEG5</accession>
<sequence>MARGAGISLRAALMAASSPHHDHHTAAPQLHPLAGSGNMASSSPVHGGGQSQHDANALAACYHHVDPSPSTSSTSGSTAAAALRPVPCFSDQLSWVDQYGPGLDGPVGAFDPAALGSLGLDGLDLGPADCDAAYSADTTLLDYLNSTCTGSAMMNLAGSGNFHGSCDDAMGDGGWTTWRTTTDELCQAAARKLGDHQWGGGI</sequence>
<evidence type="ECO:0000313" key="3">
    <source>
        <dbReference type="Proteomes" id="UP000324897"/>
    </source>
</evidence>
<comment type="caution">
    <text evidence="2">The sequence shown here is derived from an EMBL/GenBank/DDBJ whole genome shotgun (WGS) entry which is preliminary data.</text>
</comment>
<evidence type="ECO:0000313" key="2">
    <source>
        <dbReference type="EMBL" id="TVU22103.1"/>
    </source>
</evidence>
<dbReference type="Gramene" id="TVU22103">
    <property type="protein sequence ID" value="TVU22103"/>
    <property type="gene ID" value="EJB05_31785"/>
</dbReference>
<gene>
    <name evidence="2" type="ORF">EJB05_31785</name>
</gene>
<dbReference type="AlphaFoldDB" id="A0A5J9UEG5"/>